<reference evidence="2" key="1">
    <citation type="journal article" date="2005" name="Nature">
        <title>The map-based sequence of the rice genome.</title>
        <authorList>
            <consortium name="International rice genome sequencing project (IRGSP)"/>
            <person name="Matsumoto T."/>
            <person name="Wu J."/>
            <person name="Kanamori H."/>
            <person name="Katayose Y."/>
            <person name="Fujisawa M."/>
            <person name="Namiki N."/>
            <person name="Mizuno H."/>
            <person name="Yamamoto K."/>
            <person name="Antonio B.A."/>
            <person name="Baba T."/>
            <person name="Sakata K."/>
            <person name="Nagamura Y."/>
            <person name="Aoki H."/>
            <person name="Arikawa K."/>
            <person name="Arita K."/>
            <person name="Bito T."/>
            <person name="Chiden Y."/>
            <person name="Fujitsuka N."/>
            <person name="Fukunaka R."/>
            <person name="Hamada M."/>
            <person name="Harada C."/>
            <person name="Hayashi A."/>
            <person name="Hijishita S."/>
            <person name="Honda M."/>
            <person name="Hosokawa S."/>
            <person name="Ichikawa Y."/>
            <person name="Idonuma A."/>
            <person name="Iijima M."/>
            <person name="Ikeda M."/>
            <person name="Ikeno M."/>
            <person name="Ito K."/>
            <person name="Ito S."/>
            <person name="Ito T."/>
            <person name="Ito Y."/>
            <person name="Ito Y."/>
            <person name="Iwabuchi A."/>
            <person name="Kamiya K."/>
            <person name="Karasawa W."/>
            <person name="Kurita K."/>
            <person name="Katagiri S."/>
            <person name="Kikuta A."/>
            <person name="Kobayashi H."/>
            <person name="Kobayashi N."/>
            <person name="Machita K."/>
            <person name="Maehara T."/>
            <person name="Masukawa M."/>
            <person name="Mizubayashi T."/>
            <person name="Mukai Y."/>
            <person name="Nagasaki H."/>
            <person name="Nagata Y."/>
            <person name="Naito S."/>
            <person name="Nakashima M."/>
            <person name="Nakama Y."/>
            <person name="Nakamichi Y."/>
            <person name="Nakamura M."/>
            <person name="Meguro A."/>
            <person name="Negishi M."/>
            <person name="Ohta I."/>
            <person name="Ohta T."/>
            <person name="Okamoto M."/>
            <person name="Ono N."/>
            <person name="Saji S."/>
            <person name="Sakaguchi M."/>
            <person name="Sakai K."/>
            <person name="Shibata M."/>
            <person name="Shimokawa T."/>
            <person name="Song J."/>
            <person name="Takazaki Y."/>
            <person name="Terasawa K."/>
            <person name="Tsugane M."/>
            <person name="Tsuji K."/>
            <person name="Ueda S."/>
            <person name="Waki K."/>
            <person name="Yamagata H."/>
            <person name="Yamamoto M."/>
            <person name="Yamamoto S."/>
            <person name="Yamane H."/>
            <person name="Yoshiki S."/>
            <person name="Yoshihara R."/>
            <person name="Yukawa K."/>
            <person name="Zhong H."/>
            <person name="Yano M."/>
            <person name="Yuan Q."/>
            <person name="Ouyang S."/>
            <person name="Liu J."/>
            <person name="Jones K.M."/>
            <person name="Gansberger K."/>
            <person name="Moffat K."/>
            <person name="Hill J."/>
            <person name="Bera J."/>
            <person name="Fadrosh D."/>
            <person name="Jin S."/>
            <person name="Johri S."/>
            <person name="Kim M."/>
            <person name="Overton L."/>
            <person name="Reardon M."/>
            <person name="Tsitrin T."/>
            <person name="Vuong H."/>
            <person name="Weaver B."/>
            <person name="Ciecko A."/>
            <person name="Tallon L."/>
            <person name="Jackson J."/>
            <person name="Pai G."/>
            <person name="Aken S.V."/>
            <person name="Utterback T."/>
            <person name="Reidmuller S."/>
            <person name="Feldblyum T."/>
            <person name="Hsiao J."/>
            <person name="Zismann V."/>
            <person name="Iobst S."/>
            <person name="de Vazeille A.R."/>
            <person name="Buell C.R."/>
            <person name="Ying K."/>
            <person name="Li Y."/>
            <person name="Lu T."/>
            <person name="Huang Y."/>
            <person name="Zhao Q."/>
            <person name="Feng Q."/>
            <person name="Zhang L."/>
            <person name="Zhu J."/>
            <person name="Weng Q."/>
            <person name="Mu J."/>
            <person name="Lu Y."/>
            <person name="Fan D."/>
            <person name="Liu Y."/>
            <person name="Guan J."/>
            <person name="Zhang Y."/>
            <person name="Yu S."/>
            <person name="Liu X."/>
            <person name="Zhang Y."/>
            <person name="Hong G."/>
            <person name="Han B."/>
            <person name="Choisne N."/>
            <person name="Demange N."/>
            <person name="Orjeda G."/>
            <person name="Samain S."/>
            <person name="Cattolico L."/>
            <person name="Pelletier E."/>
            <person name="Couloux A."/>
            <person name="Segurens B."/>
            <person name="Wincker P."/>
            <person name="D'Hont A."/>
            <person name="Scarpelli C."/>
            <person name="Weissenbach J."/>
            <person name="Salanoubat M."/>
            <person name="Quetier F."/>
            <person name="Yu Y."/>
            <person name="Kim H.R."/>
            <person name="Rambo T."/>
            <person name="Currie J."/>
            <person name="Collura K."/>
            <person name="Luo M."/>
            <person name="Yang T."/>
            <person name="Ammiraju J.S.S."/>
            <person name="Engler F."/>
            <person name="Soderlund C."/>
            <person name="Wing R.A."/>
            <person name="Palmer L.E."/>
            <person name="de la Bastide M."/>
            <person name="Spiegel L."/>
            <person name="Nascimento L."/>
            <person name="Zutavern T."/>
            <person name="O'Shaughnessy A."/>
            <person name="Dike S."/>
            <person name="Dedhia N."/>
            <person name="Preston R."/>
            <person name="Balija V."/>
            <person name="McCombie W.R."/>
            <person name="Chow T."/>
            <person name="Chen H."/>
            <person name="Chung M."/>
            <person name="Chen C."/>
            <person name="Shaw J."/>
            <person name="Wu H."/>
            <person name="Hsiao K."/>
            <person name="Chao Y."/>
            <person name="Chu M."/>
            <person name="Cheng C."/>
            <person name="Hour A."/>
            <person name="Lee P."/>
            <person name="Lin S."/>
            <person name="Lin Y."/>
            <person name="Liou J."/>
            <person name="Liu S."/>
            <person name="Hsing Y."/>
            <person name="Raghuvanshi S."/>
            <person name="Mohanty A."/>
            <person name="Bharti A.K."/>
            <person name="Gaur A."/>
            <person name="Gupta V."/>
            <person name="Kumar D."/>
            <person name="Ravi V."/>
            <person name="Vij S."/>
            <person name="Kapur A."/>
            <person name="Khurana P."/>
            <person name="Khurana P."/>
            <person name="Khurana J.P."/>
            <person name="Tyagi A.K."/>
            <person name="Gaikwad K."/>
            <person name="Singh A."/>
            <person name="Dalal V."/>
            <person name="Srivastava S."/>
            <person name="Dixit A."/>
            <person name="Pal A.K."/>
            <person name="Ghazi I.A."/>
            <person name="Yadav M."/>
            <person name="Pandit A."/>
            <person name="Bhargava A."/>
            <person name="Sureshbabu K."/>
            <person name="Batra K."/>
            <person name="Sharma T.R."/>
            <person name="Mohapatra T."/>
            <person name="Singh N.K."/>
            <person name="Messing J."/>
            <person name="Nelson A.B."/>
            <person name="Fuks G."/>
            <person name="Kavchok S."/>
            <person name="Keizer G."/>
            <person name="Linton E."/>
            <person name="Llaca V."/>
            <person name="Song R."/>
            <person name="Tanyolac B."/>
            <person name="Young S."/>
            <person name="Ho-Il K."/>
            <person name="Hahn J.H."/>
            <person name="Sangsakoo G."/>
            <person name="Vanavichit A."/>
            <person name="de Mattos Luiz.A.T."/>
            <person name="Zimmer P.D."/>
            <person name="Malone G."/>
            <person name="Dellagostin O."/>
            <person name="de Oliveira A.C."/>
            <person name="Bevan M."/>
            <person name="Bancroft I."/>
            <person name="Minx P."/>
            <person name="Cordum H."/>
            <person name="Wilson R."/>
            <person name="Cheng Z."/>
            <person name="Jin W."/>
            <person name="Jiang J."/>
            <person name="Leong S.A."/>
            <person name="Iwama H."/>
            <person name="Gojobori T."/>
            <person name="Itoh T."/>
            <person name="Niimura Y."/>
            <person name="Fujii Y."/>
            <person name="Habara T."/>
            <person name="Sakai H."/>
            <person name="Sato Y."/>
            <person name="Wilson G."/>
            <person name="Kumar K."/>
            <person name="McCouch S."/>
            <person name="Juretic N."/>
            <person name="Hoen D."/>
            <person name="Wright S."/>
            <person name="Bruskiewich R."/>
            <person name="Bureau T."/>
            <person name="Miyao A."/>
            <person name="Hirochika H."/>
            <person name="Nishikawa T."/>
            <person name="Kadowaki K."/>
            <person name="Sugiura M."/>
            <person name="Burr B."/>
            <person name="Sasaki T."/>
        </authorList>
    </citation>
    <scope>NUCLEOTIDE SEQUENCE [LARGE SCALE GENOMIC DNA]</scope>
    <source>
        <strain evidence="2">cv. Nipponbare</strain>
    </source>
</reference>
<evidence type="ECO:0000313" key="2">
    <source>
        <dbReference type="Proteomes" id="UP000059680"/>
    </source>
</evidence>
<accession>A0A0N7KLB4</accession>
<organism evidence="1 2">
    <name type="scientific">Oryza sativa subsp. japonica</name>
    <name type="common">Rice</name>
    <dbReference type="NCBI Taxonomy" id="39947"/>
    <lineage>
        <taxon>Eukaryota</taxon>
        <taxon>Viridiplantae</taxon>
        <taxon>Streptophyta</taxon>
        <taxon>Embryophyta</taxon>
        <taxon>Tracheophyta</taxon>
        <taxon>Spermatophyta</taxon>
        <taxon>Magnoliopsida</taxon>
        <taxon>Liliopsida</taxon>
        <taxon>Poales</taxon>
        <taxon>Poaceae</taxon>
        <taxon>BOP clade</taxon>
        <taxon>Oryzoideae</taxon>
        <taxon>Oryzeae</taxon>
        <taxon>Oryzinae</taxon>
        <taxon>Oryza</taxon>
        <taxon>Oryza sativa</taxon>
    </lineage>
</organism>
<proteinExistence type="predicted"/>
<dbReference type="InParanoid" id="A0A0N7KLB4"/>
<protein>
    <submittedName>
        <fullName evidence="1">Os05g0583075 protein</fullName>
    </submittedName>
</protein>
<name>A0A0N7KLB4_ORYSJ</name>
<dbReference type="Gramene" id="Os05t0583075-00">
    <property type="protein sequence ID" value="Os05t0583075-00"/>
    <property type="gene ID" value="Os05g0583075"/>
</dbReference>
<dbReference type="Proteomes" id="UP000059680">
    <property type="component" value="Chromosome 5"/>
</dbReference>
<reference evidence="1 2" key="2">
    <citation type="journal article" date="2013" name="Plant Cell Physiol.">
        <title>Rice Annotation Project Database (RAP-DB): an integrative and interactive database for rice genomics.</title>
        <authorList>
            <person name="Sakai H."/>
            <person name="Lee S.S."/>
            <person name="Tanaka T."/>
            <person name="Numa H."/>
            <person name="Kim J."/>
            <person name="Kawahara Y."/>
            <person name="Wakimoto H."/>
            <person name="Yang C.C."/>
            <person name="Iwamoto M."/>
            <person name="Abe T."/>
            <person name="Yamada Y."/>
            <person name="Muto A."/>
            <person name="Inokuchi H."/>
            <person name="Ikemura T."/>
            <person name="Matsumoto T."/>
            <person name="Sasaki T."/>
            <person name="Itoh T."/>
        </authorList>
    </citation>
    <scope>NUCLEOTIDE SEQUENCE [LARGE SCALE GENOMIC DNA]</scope>
    <source>
        <strain evidence="2">cv. Nipponbare</strain>
    </source>
</reference>
<dbReference type="PaxDb" id="39947-A0A0N7KLB4"/>
<reference evidence="1 2" key="3">
    <citation type="journal article" date="2013" name="Rice">
        <title>Improvement of the Oryza sativa Nipponbare reference genome using next generation sequence and optical map data.</title>
        <authorList>
            <person name="Kawahara Y."/>
            <person name="de la Bastide M."/>
            <person name="Hamilton J.P."/>
            <person name="Kanamori H."/>
            <person name="McCombie W.R."/>
            <person name="Ouyang S."/>
            <person name="Schwartz D.C."/>
            <person name="Tanaka T."/>
            <person name="Wu J."/>
            <person name="Zhou S."/>
            <person name="Childs K.L."/>
            <person name="Davidson R.M."/>
            <person name="Lin H."/>
            <person name="Quesada-Ocampo L."/>
            <person name="Vaillancourt B."/>
            <person name="Sakai H."/>
            <person name="Lee S.S."/>
            <person name="Kim J."/>
            <person name="Numa H."/>
            <person name="Itoh T."/>
            <person name="Buell C.R."/>
            <person name="Matsumoto T."/>
        </authorList>
    </citation>
    <scope>NUCLEOTIDE SEQUENCE [LARGE SCALE GENOMIC DNA]</scope>
    <source>
        <strain evidence="2">cv. Nipponbare</strain>
    </source>
</reference>
<evidence type="ECO:0000313" key="1">
    <source>
        <dbReference type="EMBL" id="BAS95545.1"/>
    </source>
</evidence>
<dbReference type="EMBL" id="AP014961">
    <property type="protein sequence ID" value="BAS95545.1"/>
    <property type="molecule type" value="Genomic_DNA"/>
</dbReference>
<gene>
    <name evidence="1" type="ordered locus">Os05g0583075</name>
    <name evidence="1" type="ORF">OSNPB_050583075</name>
</gene>
<dbReference type="AlphaFoldDB" id="A0A0N7KLB4"/>
<keyword evidence="2" id="KW-1185">Reference proteome</keyword>
<sequence>MRVPVPAEKIELPLLTIDIGMAKISRAIFERVGNLRVLSFHQFRMSNSWMRGVRDSSRYCSSSDFVGWLVAISERYISKSTSPSPVEGAVV</sequence>